<dbReference type="RefSeq" id="WP_091634288.1">
    <property type="nucleotide sequence ID" value="NZ_FNYW01000014.1"/>
</dbReference>
<dbReference type="AlphaFoldDB" id="A0A1H6SYL9"/>
<dbReference type="CDD" id="cd02972">
    <property type="entry name" value="DsbA_family"/>
    <property type="match status" value="1"/>
</dbReference>
<feature type="domain" description="Thioredoxin-like fold" evidence="1">
    <location>
        <begin position="13"/>
        <end position="172"/>
    </location>
</feature>
<evidence type="ECO:0000259" key="1">
    <source>
        <dbReference type="Pfam" id="PF13462"/>
    </source>
</evidence>
<dbReference type="EMBL" id="FNYW01000014">
    <property type="protein sequence ID" value="SEI72978.1"/>
    <property type="molecule type" value="Genomic_DNA"/>
</dbReference>
<dbReference type="OrthoDB" id="117402at2"/>
<dbReference type="SUPFAM" id="SSF52833">
    <property type="entry name" value="Thioredoxin-like"/>
    <property type="match status" value="1"/>
</dbReference>
<dbReference type="GO" id="GO:0016853">
    <property type="term" value="F:isomerase activity"/>
    <property type="evidence" value="ECO:0007669"/>
    <property type="project" value="UniProtKB-KW"/>
</dbReference>
<keyword evidence="2" id="KW-0413">Isomerase</keyword>
<gene>
    <name evidence="2" type="ORF">SAMN04488113_11434</name>
</gene>
<name>A0A1H6SYL9_9LACT</name>
<dbReference type="Proteomes" id="UP000198564">
    <property type="component" value="Unassembled WGS sequence"/>
</dbReference>
<evidence type="ECO:0000313" key="2">
    <source>
        <dbReference type="EMBL" id="SEI72978.1"/>
    </source>
</evidence>
<dbReference type="InterPro" id="IPR036249">
    <property type="entry name" value="Thioredoxin-like_sf"/>
</dbReference>
<protein>
    <submittedName>
        <fullName evidence="2">Protein-disulfide isomerase</fullName>
    </submittedName>
</protein>
<accession>A0A1H6SYL9</accession>
<reference evidence="3" key="1">
    <citation type="submission" date="2016-10" db="EMBL/GenBank/DDBJ databases">
        <authorList>
            <person name="Varghese N."/>
            <person name="Submissions S."/>
        </authorList>
    </citation>
    <scope>NUCLEOTIDE SEQUENCE [LARGE SCALE GENOMIC DNA]</scope>
    <source>
        <strain evidence="3">DSM 25751</strain>
    </source>
</reference>
<dbReference type="InterPro" id="IPR012336">
    <property type="entry name" value="Thioredoxin-like_fold"/>
</dbReference>
<dbReference type="STRING" id="1130080.SAMN04488113_11434"/>
<evidence type="ECO:0000313" key="3">
    <source>
        <dbReference type="Proteomes" id="UP000198564"/>
    </source>
</evidence>
<dbReference type="Pfam" id="PF13462">
    <property type="entry name" value="Thioredoxin_4"/>
    <property type="match status" value="1"/>
</dbReference>
<sequence>MDTSGIESEKVTTKGGIAIGSDTAPVKIIEFINLRCPYSKQWFEKSLPMLDAYVKENKVQRIIKHFDKEKPGLKKGNVLHRYLNHSNPEQAKDDIAFYYAHLDEWGDLSEEEIANYAKEKRKATLHDNKEHVEAILEETREANVTTVPTVFINDAIFDQKIAEKELEELIEEGLA</sequence>
<keyword evidence="3" id="KW-1185">Reference proteome</keyword>
<organism evidence="2 3">
    <name type="scientific">Alkalibacterium gilvum</name>
    <dbReference type="NCBI Taxonomy" id="1130080"/>
    <lineage>
        <taxon>Bacteria</taxon>
        <taxon>Bacillati</taxon>
        <taxon>Bacillota</taxon>
        <taxon>Bacilli</taxon>
        <taxon>Lactobacillales</taxon>
        <taxon>Carnobacteriaceae</taxon>
        <taxon>Alkalibacterium</taxon>
    </lineage>
</organism>
<proteinExistence type="predicted"/>
<dbReference type="Gene3D" id="1.10.1200.90">
    <property type="entry name" value="DsbA-like domain"/>
    <property type="match status" value="1"/>
</dbReference>
<dbReference type="Gene3D" id="3.40.30.10">
    <property type="entry name" value="Glutaredoxin"/>
    <property type="match status" value="1"/>
</dbReference>